<keyword evidence="2" id="KW-0472">Membrane</keyword>
<reference evidence="4 5" key="1">
    <citation type="journal article" date="2009" name="Int. J. Syst. Evol. Microbiol.">
        <title>Janibacter hoylei sp. nov., Bacillus isronensis sp. nov. and Bacillus aryabhattai sp. nov., isolated from cryotubes used for collecting air from the upper atmosphere.</title>
        <authorList>
            <person name="Shivaji S."/>
            <person name="Chaturvedi P."/>
            <person name="Begum Z."/>
            <person name="Pindi P.K."/>
            <person name="Manorama R."/>
            <person name="Padmanaban D.A."/>
            <person name="Shouche Y.S."/>
            <person name="Pawar S."/>
            <person name="Vaishampayan P."/>
            <person name="Dutt C.B."/>
            <person name="Datta G.N."/>
            <person name="Manchanda R.K."/>
            <person name="Rao U.R."/>
            <person name="Bhargava P.M."/>
            <person name="Narlikar J.V."/>
        </authorList>
    </citation>
    <scope>NUCLEOTIDE SEQUENCE [LARGE SCALE GENOMIC DNA]</scope>
    <source>
        <strain evidence="4 5">PVAS-1</strain>
    </source>
</reference>
<evidence type="ECO:0000256" key="2">
    <source>
        <dbReference type="SAM" id="Phobius"/>
    </source>
</evidence>
<protein>
    <recommendedName>
        <fullName evidence="3">Soluble ligand binding domain-containing protein</fullName>
    </recommendedName>
</protein>
<dbReference type="RefSeq" id="WP_128276837.1">
    <property type="nucleotide sequence ID" value="NZ_PIPF01000002.1"/>
</dbReference>
<organism evidence="4 5">
    <name type="scientific">Janibacter hoylei PVAS-1</name>
    <dbReference type="NCBI Taxonomy" id="1210046"/>
    <lineage>
        <taxon>Bacteria</taxon>
        <taxon>Bacillati</taxon>
        <taxon>Actinomycetota</taxon>
        <taxon>Actinomycetes</taxon>
        <taxon>Micrococcales</taxon>
        <taxon>Intrasporangiaceae</taxon>
        <taxon>Janibacter</taxon>
    </lineage>
</organism>
<dbReference type="SUPFAM" id="SSF47781">
    <property type="entry name" value="RuvA domain 2-like"/>
    <property type="match status" value="1"/>
</dbReference>
<dbReference type="Proteomes" id="UP000288711">
    <property type="component" value="Unassembled WGS sequence"/>
</dbReference>
<keyword evidence="5" id="KW-1185">Reference proteome</keyword>
<dbReference type="AlphaFoldDB" id="A0A444B9H3"/>
<evidence type="ECO:0000313" key="5">
    <source>
        <dbReference type="Proteomes" id="UP000288711"/>
    </source>
</evidence>
<dbReference type="Pfam" id="PF12836">
    <property type="entry name" value="HHH_3"/>
    <property type="match status" value="1"/>
</dbReference>
<feature type="compositionally biased region" description="Low complexity" evidence="1">
    <location>
        <begin position="88"/>
        <end position="118"/>
    </location>
</feature>
<name>A0A444B9H3_9MICO</name>
<comment type="caution">
    <text evidence="4">The sequence shown here is derived from an EMBL/GenBank/DDBJ whole genome shotgun (WGS) entry which is preliminary data.</text>
</comment>
<feature type="compositionally biased region" description="Low complexity" evidence="1">
    <location>
        <begin position="187"/>
        <end position="201"/>
    </location>
</feature>
<feature type="transmembrane region" description="Helical" evidence="2">
    <location>
        <begin position="41"/>
        <end position="62"/>
    </location>
</feature>
<dbReference type="PANTHER" id="PTHR21180:SF32">
    <property type="entry name" value="ENDONUCLEASE_EXONUCLEASE_PHOSPHATASE FAMILY DOMAIN-CONTAINING PROTEIN 1"/>
    <property type="match status" value="1"/>
</dbReference>
<dbReference type="EMBL" id="PIPF01000002">
    <property type="protein sequence ID" value="RWU85074.1"/>
    <property type="molecule type" value="Genomic_DNA"/>
</dbReference>
<keyword evidence="2" id="KW-1133">Transmembrane helix</keyword>
<dbReference type="InterPro" id="IPR010994">
    <property type="entry name" value="RuvA_2-like"/>
</dbReference>
<accession>A0A444B9H3</accession>
<evidence type="ECO:0000256" key="1">
    <source>
        <dbReference type="SAM" id="MobiDB-lite"/>
    </source>
</evidence>
<dbReference type="GO" id="GO:0015627">
    <property type="term" value="C:type II protein secretion system complex"/>
    <property type="evidence" value="ECO:0007669"/>
    <property type="project" value="TreeGrafter"/>
</dbReference>
<dbReference type="GO" id="GO:0015628">
    <property type="term" value="P:protein secretion by the type II secretion system"/>
    <property type="evidence" value="ECO:0007669"/>
    <property type="project" value="TreeGrafter"/>
</dbReference>
<keyword evidence="2" id="KW-0812">Transmembrane</keyword>
<feature type="region of interest" description="Disordered" evidence="1">
    <location>
        <begin position="73"/>
        <end position="118"/>
    </location>
</feature>
<gene>
    <name evidence="4" type="ORF">CWN80_02685</name>
</gene>
<feature type="region of interest" description="Disordered" evidence="1">
    <location>
        <begin position="183"/>
        <end position="208"/>
    </location>
</feature>
<evidence type="ECO:0000313" key="4">
    <source>
        <dbReference type="EMBL" id="RWU85074.1"/>
    </source>
</evidence>
<dbReference type="Pfam" id="PF10531">
    <property type="entry name" value="SLBB"/>
    <property type="match status" value="1"/>
</dbReference>
<dbReference type="Gene3D" id="3.10.560.10">
    <property type="entry name" value="Outer membrane lipoprotein wza domain like"/>
    <property type="match status" value="1"/>
</dbReference>
<proteinExistence type="predicted"/>
<dbReference type="PANTHER" id="PTHR21180">
    <property type="entry name" value="ENDONUCLEASE/EXONUCLEASE/PHOSPHATASE FAMILY DOMAIN-CONTAINING PROTEIN 1"/>
    <property type="match status" value="1"/>
</dbReference>
<dbReference type="Gene3D" id="1.10.150.280">
    <property type="entry name" value="AF1531-like domain"/>
    <property type="match status" value="1"/>
</dbReference>
<feature type="domain" description="Soluble ligand binding" evidence="3">
    <location>
        <begin position="125"/>
        <end position="178"/>
    </location>
</feature>
<dbReference type="InterPro" id="IPR051675">
    <property type="entry name" value="Endo/Exo/Phosphatase_dom_1"/>
</dbReference>
<evidence type="ECO:0000259" key="3">
    <source>
        <dbReference type="Pfam" id="PF10531"/>
    </source>
</evidence>
<dbReference type="InterPro" id="IPR019554">
    <property type="entry name" value="Soluble_ligand-bd"/>
</dbReference>
<sequence>MSRASEPSARVAEILEEDRPRRPLELPPTLATGRYVVGRQAVLGVALVVALAVAMLGGRYLLARGDAQPQAVAPQPAATSGTGDVGAEGETSGASAGGSPFASGGATSPGAVSGVGSPSSAEVTVHVVGQVERPGVVTLPAGSRVGAALDEAGGTTSRADLTGVNLARPLVDGEQVVVPRPGETVTAAPGAPDASGAPAGAPGAGGGAAPGTGGLVDLNTADLATLETLPGVGPVLAQRILDWRTEHGRFTAVEELGEVSGIGDKIYAQLSPKVTV</sequence>